<sequence length="606" mass="67835">MPLLFLFLSIATEQLSAINAIITINTGLNGLLNAATAVSILIFVPKKYQYDKLSNEQHKLASNIFSLCASILTLPLLILSFVYIESATEDDQITLKSELVSSSSVVSQMTESFLQTHKQVIEYHAQLVSLGVPSQTINQSMVLSQINYPAFFNITTVDSDGNLLYFAPENLNESVNRLPQSLKNIADRQYFIDAKFGRETSISEAILSKGIVVEPMISIASPTFQNDVFSGIVFGAINLAAINELKNNIEQLTEQPRLVIVDSKGKTLFINGDFELSLLEQFTPLISPHYISKGLLVVKMDGQNYFINKTINRFGWQIYVLDDLGTYANHLKTKYFRIGIAIILVISLFLLFAYNLSTRITAPLVELLNPETQEKPAEHSILSASKEFSDVANKLKRTQFLMQSFEDRLKQQVTEKTVQLEQLNLQLAAQAREDGMTQLLNRSGFEELALNAIKTSYRLGLPFSLALLDIDYFKQINDTYGHPFGDKCLQAFSALMQRNCKRDTDIIGRYGGEEFIILMSGKDVESHHKMMQSIHEQTALLKLHSASGEEVTFTVSIGVCSILGNVNLTLHDIVELADEQLYKCKRAGRNRVSVVNYGFKSEDPSE</sequence>
<accession>A0ABV7FPF1</accession>
<keyword evidence="4" id="KW-0812">Transmembrane</keyword>
<evidence type="ECO:0000313" key="6">
    <source>
        <dbReference type="EMBL" id="MFC3121239.1"/>
    </source>
</evidence>
<dbReference type="NCBIfam" id="TIGR00254">
    <property type="entry name" value="GGDEF"/>
    <property type="match status" value="1"/>
</dbReference>
<organism evidence="6 7">
    <name type="scientific">Agaribacter flavus</name>
    <dbReference type="NCBI Taxonomy" id="1902781"/>
    <lineage>
        <taxon>Bacteria</taxon>
        <taxon>Pseudomonadati</taxon>
        <taxon>Pseudomonadota</taxon>
        <taxon>Gammaproteobacteria</taxon>
        <taxon>Alteromonadales</taxon>
        <taxon>Alteromonadaceae</taxon>
        <taxon>Agaribacter</taxon>
    </lineage>
</organism>
<keyword evidence="4" id="KW-0472">Membrane</keyword>
<evidence type="ECO:0000256" key="3">
    <source>
        <dbReference type="SAM" id="Coils"/>
    </source>
</evidence>
<reference evidence="7" key="1">
    <citation type="journal article" date="2019" name="Int. J. Syst. Evol. Microbiol.">
        <title>The Global Catalogue of Microorganisms (GCM) 10K type strain sequencing project: providing services to taxonomists for standard genome sequencing and annotation.</title>
        <authorList>
            <consortium name="The Broad Institute Genomics Platform"/>
            <consortium name="The Broad Institute Genome Sequencing Center for Infectious Disease"/>
            <person name="Wu L."/>
            <person name="Ma J."/>
        </authorList>
    </citation>
    <scope>NUCLEOTIDE SEQUENCE [LARGE SCALE GENOMIC DNA]</scope>
    <source>
        <strain evidence="7">KCTC 52473</strain>
    </source>
</reference>
<evidence type="ECO:0000256" key="2">
    <source>
        <dbReference type="ARBA" id="ARBA00034247"/>
    </source>
</evidence>
<dbReference type="InterPro" id="IPR050469">
    <property type="entry name" value="Diguanylate_Cyclase"/>
</dbReference>
<dbReference type="PANTHER" id="PTHR45138:SF9">
    <property type="entry name" value="DIGUANYLATE CYCLASE DGCM-RELATED"/>
    <property type="match status" value="1"/>
</dbReference>
<dbReference type="SUPFAM" id="SSF55073">
    <property type="entry name" value="Nucleotide cyclase"/>
    <property type="match status" value="1"/>
</dbReference>
<dbReference type="Gene3D" id="3.30.450.20">
    <property type="entry name" value="PAS domain"/>
    <property type="match status" value="1"/>
</dbReference>
<dbReference type="CDD" id="cd01949">
    <property type="entry name" value="GGDEF"/>
    <property type="match status" value="1"/>
</dbReference>
<comment type="catalytic activity">
    <reaction evidence="2">
        <text>2 GTP = 3',3'-c-di-GMP + 2 diphosphate</text>
        <dbReference type="Rhea" id="RHEA:24898"/>
        <dbReference type="ChEBI" id="CHEBI:33019"/>
        <dbReference type="ChEBI" id="CHEBI:37565"/>
        <dbReference type="ChEBI" id="CHEBI:58805"/>
        <dbReference type="EC" id="2.7.7.65"/>
    </reaction>
</comment>
<dbReference type="Proteomes" id="UP001595478">
    <property type="component" value="Unassembled WGS sequence"/>
</dbReference>
<feature type="transmembrane region" description="Helical" evidence="4">
    <location>
        <begin position="335"/>
        <end position="354"/>
    </location>
</feature>
<proteinExistence type="predicted"/>
<gene>
    <name evidence="6" type="ORF">ACFOHL_06370</name>
</gene>
<dbReference type="GO" id="GO:0052621">
    <property type="term" value="F:diguanylate cyclase activity"/>
    <property type="evidence" value="ECO:0007669"/>
    <property type="project" value="UniProtKB-EC"/>
</dbReference>
<dbReference type="SMART" id="SM00267">
    <property type="entry name" value="GGDEF"/>
    <property type="match status" value="1"/>
</dbReference>
<evidence type="ECO:0000313" key="7">
    <source>
        <dbReference type="Proteomes" id="UP001595478"/>
    </source>
</evidence>
<dbReference type="Pfam" id="PF00990">
    <property type="entry name" value="GGDEF"/>
    <property type="match status" value="1"/>
</dbReference>
<dbReference type="InterPro" id="IPR000160">
    <property type="entry name" value="GGDEF_dom"/>
</dbReference>
<dbReference type="EC" id="2.7.7.65" evidence="1"/>
<dbReference type="InterPro" id="IPR029787">
    <property type="entry name" value="Nucleotide_cyclase"/>
</dbReference>
<dbReference type="Gene3D" id="3.30.70.270">
    <property type="match status" value="1"/>
</dbReference>
<keyword evidence="3" id="KW-0175">Coiled coil</keyword>
<protein>
    <recommendedName>
        <fullName evidence="1">diguanylate cyclase</fullName>
        <ecNumber evidence="1">2.7.7.65</ecNumber>
    </recommendedName>
</protein>
<comment type="caution">
    <text evidence="6">The sequence shown here is derived from an EMBL/GenBank/DDBJ whole genome shotgun (WGS) entry which is preliminary data.</text>
</comment>
<dbReference type="PANTHER" id="PTHR45138">
    <property type="entry name" value="REGULATORY COMPONENTS OF SENSORY TRANSDUCTION SYSTEM"/>
    <property type="match status" value="1"/>
</dbReference>
<evidence type="ECO:0000259" key="5">
    <source>
        <dbReference type="PROSITE" id="PS50887"/>
    </source>
</evidence>
<dbReference type="EMBL" id="JBHRSW010000007">
    <property type="protein sequence ID" value="MFC3121239.1"/>
    <property type="molecule type" value="Genomic_DNA"/>
</dbReference>
<name>A0ABV7FPF1_9ALTE</name>
<keyword evidence="6" id="KW-0548">Nucleotidyltransferase</keyword>
<evidence type="ECO:0000256" key="1">
    <source>
        <dbReference type="ARBA" id="ARBA00012528"/>
    </source>
</evidence>
<evidence type="ECO:0000256" key="4">
    <source>
        <dbReference type="SAM" id="Phobius"/>
    </source>
</evidence>
<keyword evidence="7" id="KW-1185">Reference proteome</keyword>
<dbReference type="PROSITE" id="PS50887">
    <property type="entry name" value="GGDEF"/>
    <property type="match status" value="1"/>
</dbReference>
<feature type="transmembrane region" description="Helical" evidence="4">
    <location>
        <begin position="64"/>
        <end position="84"/>
    </location>
</feature>
<keyword evidence="4" id="KW-1133">Transmembrane helix</keyword>
<feature type="domain" description="GGDEF" evidence="5">
    <location>
        <begin position="461"/>
        <end position="597"/>
    </location>
</feature>
<feature type="coiled-coil region" evidence="3">
    <location>
        <begin position="406"/>
        <end position="433"/>
    </location>
</feature>
<dbReference type="InterPro" id="IPR043128">
    <property type="entry name" value="Rev_trsase/Diguanyl_cyclase"/>
</dbReference>
<keyword evidence="6" id="KW-0808">Transferase</keyword>
<dbReference type="RefSeq" id="WP_376919373.1">
    <property type="nucleotide sequence ID" value="NZ_JBHRSW010000007.1"/>
</dbReference>
<feature type="transmembrane region" description="Helical" evidence="4">
    <location>
        <begin position="27"/>
        <end position="44"/>
    </location>
</feature>
<dbReference type="CDD" id="cd12914">
    <property type="entry name" value="PDC1_DGC_like"/>
    <property type="match status" value="1"/>
</dbReference>